<keyword evidence="1" id="KW-0812">Transmembrane</keyword>
<evidence type="ECO:0000313" key="2">
    <source>
        <dbReference type="EMBL" id="KAF2682954.1"/>
    </source>
</evidence>
<name>A0A6G1IXI7_9PLEO</name>
<keyword evidence="3" id="KW-1185">Reference proteome</keyword>
<proteinExistence type="predicted"/>
<dbReference type="EMBL" id="MU005585">
    <property type="protein sequence ID" value="KAF2682954.1"/>
    <property type="molecule type" value="Genomic_DNA"/>
</dbReference>
<organism evidence="2 3">
    <name type="scientific">Lentithecium fluviatile CBS 122367</name>
    <dbReference type="NCBI Taxonomy" id="1168545"/>
    <lineage>
        <taxon>Eukaryota</taxon>
        <taxon>Fungi</taxon>
        <taxon>Dikarya</taxon>
        <taxon>Ascomycota</taxon>
        <taxon>Pezizomycotina</taxon>
        <taxon>Dothideomycetes</taxon>
        <taxon>Pleosporomycetidae</taxon>
        <taxon>Pleosporales</taxon>
        <taxon>Massarineae</taxon>
        <taxon>Lentitheciaceae</taxon>
        <taxon>Lentithecium</taxon>
    </lineage>
</organism>
<reference evidence="2" key="1">
    <citation type="journal article" date="2020" name="Stud. Mycol.">
        <title>101 Dothideomycetes genomes: a test case for predicting lifestyles and emergence of pathogens.</title>
        <authorList>
            <person name="Haridas S."/>
            <person name="Albert R."/>
            <person name="Binder M."/>
            <person name="Bloem J."/>
            <person name="Labutti K."/>
            <person name="Salamov A."/>
            <person name="Andreopoulos B."/>
            <person name="Baker S."/>
            <person name="Barry K."/>
            <person name="Bills G."/>
            <person name="Bluhm B."/>
            <person name="Cannon C."/>
            <person name="Castanera R."/>
            <person name="Culley D."/>
            <person name="Daum C."/>
            <person name="Ezra D."/>
            <person name="Gonzalez J."/>
            <person name="Henrissat B."/>
            <person name="Kuo A."/>
            <person name="Liang C."/>
            <person name="Lipzen A."/>
            <person name="Lutzoni F."/>
            <person name="Magnuson J."/>
            <person name="Mondo S."/>
            <person name="Nolan M."/>
            <person name="Ohm R."/>
            <person name="Pangilinan J."/>
            <person name="Park H.-J."/>
            <person name="Ramirez L."/>
            <person name="Alfaro M."/>
            <person name="Sun H."/>
            <person name="Tritt A."/>
            <person name="Yoshinaga Y."/>
            <person name="Zwiers L.-H."/>
            <person name="Turgeon B."/>
            <person name="Goodwin S."/>
            <person name="Spatafora J."/>
            <person name="Crous P."/>
            <person name="Grigoriev I."/>
        </authorList>
    </citation>
    <scope>NUCLEOTIDE SEQUENCE</scope>
    <source>
        <strain evidence="2">CBS 122367</strain>
    </source>
</reference>
<accession>A0A6G1IXI7</accession>
<keyword evidence="1" id="KW-1133">Transmembrane helix</keyword>
<evidence type="ECO:0000256" key="1">
    <source>
        <dbReference type="SAM" id="Phobius"/>
    </source>
</evidence>
<dbReference type="AlphaFoldDB" id="A0A6G1IXI7"/>
<dbReference type="Proteomes" id="UP000799291">
    <property type="component" value="Unassembled WGS sequence"/>
</dbReference>
<sequence>MHPSYLPSLNTPRPGTHCNRITQALTALILALILLSAIASAPLLAIYVPKHATPVWPPGGLYCSTCAKICGVKEGSEETGPRSGEESFCRKMGCVDFGGWGFGGGVPKDSWYIADNSQRCWPIERGETPWEKKTVDSREE</sequence>
<keyword evidence="1" id="KW-0472">Membrane</keyword>
<protein>
    <submittedName>
        <fullName evidence="2">Uncharacterized protein</fullName>
    </submittedName>
</protein>
<feature type="transmembrane region" description="Helical" evidence="1">
    <location>
        <begin position="20"/>
        <end position="48"/>
    </location>
</feature>
<gene>
    <name evidence="2" type="ORF">K458DRAFT_390231</name>
</gene>
<evidence type="ECO:0000313" key="3">
    <source>
        <dbReference type="Proteomes" id="UP000799291"/>
    </source>
</evidence>